<evidence type="ECO:0000256" key="4">
    <source>
        <dbReference type="ARBA" id="ARBA00022692"/>
    </source>
</evidence>
<dbReference type="EMBL" id="JACTAM010000550">
    <property type="protein sequence ID" value="KAI2647156.1"/>
    <property type="molecule type" value="Genomic_DNA"/>
</dbReference>
<evidence type="ECO:0000256" key="6">
    <source>
        <dbReference type="ARBA" id="ARBA00023136"/>
    </source>
</evidence>
<keyword evidence="10" id="KW-1185">Reference proteome</keyword>
<evidence type="ECO:0000256" key="1">
    <source>
        <dbReference type="ARBA" id="ARBA00000156"/>
    </source>
</evidence>
<dbReference type="Proteomes" id="UP000830375">
    <property type="component" value="Unassembled WGS sequence"/>
</dbReference>
<evidence type="ECO:0000256" key="5">
    <source>
        <dbReference type="ARBA" id="ARBA00022989"/>
    </source>
</evidence>
<comment type="subcellular location">
    <subcellularLocation>
        <location evidence="2">Membrane</location>
        <topology evidence="2">Multi-pass membrane protein</topology>
    </subcellularLocation>
</comment>
<keyword evidence="6 7" id="KW-0472">Membrane</keyword>
<organism evidence="9 10">
    <name type="scientific">Labeo rohita</name>
    <name type="common">Indian major carp</name>
    <name type="synonym">Cyprinus rohita</name>
    <dbReference type="NCBI Taxonomy" id="84645"/>
    <lineage>
        <taxon>Eukaryota</taxon>
        <taxon>Metazoa</taxon>
        <taxon>Chordata</taxon>
        <taxon>Craniata</taxon>
        <taxon>Vertebrata</taxon>
        <taxon>Euteleostomi</taxon>
        <taxon>Actinopterygii</taxon>
        <taxon>Neopterygii</taxon>
        <taxon>Teleostei</taxon>
        <taxon>Ostariophysi</taxon>
        <taxon>Cypriniformes</taxon>
        <taxon>Cyprinidae</taxon>
        <taxon>Labeoninae</taxon>
        <taxon>Labeonini</taxon>
        <taxon>Labeo</taxon>
    </lineage>
</organism>
<evidence type="ECO:0000256" key="7">
    <source>
        <dbReference type="SAM" id="Phobius"/>
    </source>
</evidence>
<dbReference type="Gene3D" id="1.20.1540.10">
    <property type="entry name" value="Rhomboid-like"/>
    <property type="match status" value="1"/>
</dbReference>
<feature type="transmembrane region" description="Helical" evidence="7">
    <location>
        <begin position="12"/>
        <end position="32"/>
    </location>
</feature>
<proteinExistence type="predicted"/>
<feature type="domain" description="Peptidase S54 rhomboid" evidence="8">
    <location>
        <begin position="2"/>
        <end position="51"/>
    </location>
</feature>
<keyword evidence="4 7" id="KW-0812">Transmembrane</keyword>
<keyword evidence="5 7" id="KW-1133">Transmembrane helix</keyword>
<evidence type="ECO:0000313" key="10">
    <source>
        <dbReference type="Proteomes" id="UP000830375"/>
    </source>
</evidence>
<dbReference type="Pfam" id="PF01694">
    <property type="entry name" value="Rhomboid"/>
    <property type="match status" value="1"/>
</dbReference>
<comment type="caution">
    <text evidence="9">The sequence shown here is derived from an EMBL/GenBank/DDBJ whole genome shotgun (WGS) entry which is preliminary data.</text>
</comment>
<dbReference type="EC" id="3.4.21.105" evidence="3"/>
<dbReference type="PANTHER" id="PTHR43731:SF28">
    <property type="entry name" value="PRESENILIN-ASSOCIATED RHOMBOID-LIKE PROTEIN A, MITOCHONDRIAL"/>
    <property type="match status" value="1"/>
</dbReference>
<dbReference type="InterPro" id="IPR050925">
    <property type="entry name" value="Rhomboid_protease_S54"/>
</dbReference>
<reference evidence="9 10" key="1">
    <citation type="submission" date="2022-01" db="EMBL/GenBank/DDBJ databases">
        <title>A high-quality chromosome-level genome assembly of rohu carp, Labeo rohita.</title>
        <authorList>
            <person name="Arick M.A. II"/>
            <person name="Hsu C.-Y."/>
            <person name="Magbanua Z."/>
            <person name="Pechanova O."/>
            <person name="Grover C."/>
            <person name="Miller E."/>
            <person name="Thrash A."/>
            <person name="Ezzel L."/>
            <person name="Alam S."/>
            <person name="Benzie J."/>
            <person name="Hamilton M."/>
            <person name="Karsi A."/>
            <person name="Lawrence M.L."/>
            <person name="Peterson D.G."/>
        </authorList>
    </citation>
    <scope>NUCLEOTIDE SEQUENCE [LARGE SCALE GENOMIC DNA]</scope>
    <source>
        <strain evidence="10">BAU-BD-2019</strain>
        <tissue evidence="9">Blood</tissue>
    </source>
</reference>
<dbReference type="InterPro" id="IPR035952">
    <property type="entry name" value="Rhomboid-like_sf"/>
</dbReference>
<dbReference type="SUPFAM" id="SSF144091">
    <property type="entry name" value="Rhomboid-like"/>
    <property type="match status" value="1"/>
</dbReference>
<comment type="catalytic activity">
    <reaction evidence="1">
        <text>Cleaves type-1 transmembrane domains using a catalytic dyad composed of serine and histidine that are contributed by different transmembrane domains.</text>
        <dbReference type="EC" id="3.4.21.105"/>
    </reaction>
</comment>
<evidence type="ECO:0000256" key="2">
    <source>
        <dbReference type="ARBA" id="ARBA00004141"/>
    </source>
</evidence>
<accession>A0ABQ8LBY9</accession>
<sequence>MVLSSFSHKSVIHMMINMYVLWTFSTSIVSLLGKEQFLFWSYVLKTATGHLGPSLGAVSFLFQLLSFKSYLKADNKWIHWMLFGQCDV</sequence>
<dbReference type="InterPro" id="IPR022764">
    <property type="entry name" value="Peptidase_S54_rhomboid_dom"/>
</dbReference>
<protein>
    <recommendedName>
        <fullName evidence="3">rhomboid protease</fullName>
        <ecNumber evidence="3">3.4.21.105</ecNumber>
    </recommendedName>
</protein>
<gene>
    <name evidence="9" type="ORF">H4Q32_028590</name>
</gene>
<name>A0ABQ8LBY9_LABRO</name>
<evidence type="ECO:0000259" key="8">
    <source>
        <dbReference type="Pfam" id="PF01694"/>
    </source>
</evidence>
<dbReference type="PANTHER" id="PTHR43731">
    <property type="entry name" value="RHOMBOID PROTEASE"/>
    <property type="match status" value="1"/>
</dbReference>
<evidence type="ECO:0000313" key="9">
    <source>
        <dbReference type="EMBL" id="KAI2647156.1"/>
    </source>
</evidence>
<evidence type="ECO:0000256" key="3">
    <source>
        <dbReference type="ARBA" id="ARBA00013039"/>
    </source>
</evidence>